<keyword evidence="2" id="KW-0812">Transmembrane</keyword>
<evidence type="ECO:0000313" key="3">
    <source>
        <dbReference type="EMBL" id="SMG58754.1"/>
    </source>
</evidence>
<organism evidence="3 4">
    <name type="scientific">Rhodococcus rhodochrous J3</name>
    <dbReference type="NCBI Taxonomy" id="903528"/>
    <lineage>
        <taxon>Bacteria</taxon>
        <taxon>Bacillati</taxon>
        <taxon>Actinomycetota</taxon>
        <taxon>Actinomycetes</taxon>
        <taxon>Mycobacteriales</taxon>
        <taxon>Nocardiaceae</taxon>
        <taxon>Rhodococcus</taxon>
    </lineage>
</organism>
<dbReference type="RefSeq" id="WP_085470814.1">
    <property type="nucleotide sequence ID" value="NZ_FXAV01000032.1"/>
</dbReference>
<sequence>MSIITVMAALALAALLVWTIGAPIARLGGALLAIASLLCIVSGDPIATRAPLLLGGAALWLAGHFLTAYKTRAWSSRLAENIVTRTPLRYLDPVRGYEHRHARRPVTGSTPESTPDRIQPPVDDFAQWEQELTADTAPTVPAPPVRPVAKRVPVRPAGPSRGAVYGKRAAKIAGNLAVRKVPGARAARSAWRFVR</sequence>
<feature type="region of interest" description="Disordered" evidence="1">
    <location>
        <begin position="135"/>
        <end position="162"/>
    </location>
</feature>
<name>A0ABY1MIM5_RHORH</name>
<feature type="transmembrane region" description="Helical" evidence="2">
    <location>
        <begin position="51"/>
        <end position="69"/>
    </location>
</feature>
<dbReference type="Proteomes" id="UP000193566">
    <property type="component" value="Unassembled WGS sequence"/>
</dbReference>
<comment type="caution">
    <text evidence="3">The sequence shown here is derived from an EMBL/GenBank/DDBJ whole genome shotgun (WGS) entry which is preliminary data.</text>
</comment>
<protein>
    <recommendedName>
        <fullName evidence="5">Transmembrane protein</fullName>
    </recommendedName>
</protein>
<keyword evidence="2" id="KW-0472">Membrane</keyword>
<gene>
    <name evidence="3" type="ORF">SAMN02745947_05303</name>
</gene>
<keyword evidence="2" id="KW-1133">Transmembrane helix</keyword>
<keyword evidence="4" id="KW-1185">Reference proteome</keyword>
<evidence type="ECO:0000313" key="4">
    <source>
        <dbReference type="Proteomes" id="UP000193566"/>
    </source>
</evidence>
<accession>A0ABY1MIM5</accession>
<evidence type="ECO:0008006" key="5">
    <source>
        <dbReference type="Google" id="ProtNLM"/>
    </source>
</evidence>
<evidence type="ECO:0000256" key="1">
    <source>
        <dbReference type="SAM" id="MobiDB-lite"/>
    </source>
</evidence>
<reference evidence="3 4" key="1">
    <citation type="submission" date="2017-04" db="EMBL/GenBank/DDBJ databases">
        <authorList>
            <person name="Varghese N."/>
            <person name="Submissions S."/>
        </authorList>
    </citation>
    <scope>NUCLEOTIDE SEQUENCE [LARGE SCALE GENOMIC DNA]</scope>
    <source>
        <strain evidence="3 4">J3</strain>
    </source>
</reference>
<dbReference type="EMBL" id="FXAV01000032">
    <property type="protein sequence ID" value="SMG58754.1"/>
    <property type="molecule type" value="Genomic_DNA"/>
</dbReference>
<evidence type="ECO:0000256" key="2">
    <source>
        <dbReference type="SAM" id="Phobius"/>
    </source>
</evidence>
<proteinExistence type="predicted"/>